<evidence type="ECO:0000313" key="1">
    <source>
        <dbReference type="EMBL" id="MES0875236.1"/>
    </source>
</evidence>
<evidence type="ECO:0000313" key="2">
    <source>
        <dbReference type="Proteomes" id="UP001465331"/>
    </source>
</evidence>
<organism evidence="1 2">
    <name type="scientific">Sinimarinibacterium thermocellulolyticum</name>
    <dbReference type="NCBI Taxonomy" id="3170016"/>
    <lineage>
        <taxon>Bacteria</taxon>
        <taxon>Pseudomonadati</taxon>
        <taxon>Pseudomonadota</taxon>
        <taxon>Gammaproteobacteria</taxon>
        <taxon>Nevskiales</taxon>
        <taxon>Nevskiaceae</taxon>
        <taxon>Sinimarinibacterium</taxon>
    </lineage>
</organism>
<name>A0ABV2AE84_9GAMM</name>
<proteinExistence type="predicted"/>
<dbReference type="EMBL" id="JBEPIJ010000025">
    <property type="protein sequence ID" value="MES0875236.1"/>
    <property type="molecule type" value="Genomic_DNA"/>
</dbReference>
<dbReference type="Proteomes" id="UP001465331">
    <property type="component" value="Unassembled WGS sequence"/>
</dbReference>
<dbReference type="RefSeq" id="WP_352890692.1">
    <property type="nucleotide sequence ID" value="NZ_JBEPIJ010000025.1"/>
</dbReference>
<gene>
    <name evidence="1" type="ORF">ABSH63_14635</name>
</gene>
<keyword evidence="2" id="KW-1185">Reference proteome</keyword>
<reference evidence="1 2" key="1">
    <citation type="submission" date="2024-06" db="EMBL/GenBank/DDBJ databases">
        <authorList>
            <person name="Li Z."/>
            <person name="Jiang Y."/>
        </authorList>
    </citation>
    <scope>NUCLEOTIDE SEQUENCE [LARGE SCALE GENOMIC DNA]</scope>
    <source>
        <strain evidence="1 2">HSW-8</strain>
    </source>
</reference>
<accession>A0ABV2AE84</accession>
<protein>
    <submittedName>
        <fullName evidence="1">Uncharacterized protein</fullName>
    </submittedName>
</protein>
<sequence>MNCRLDGEAYDFTAGLAYQYSRRLGLEFAAMYAKSNPVRGKNPLSNTEATALDLVLDAPSNQTAFGVDANDQDILLDMHQWEITMGISLRFD</sequence>
<comment type="caution">
    <text evidence="1">The sequence shown here is derived from an EMBL/GenBank/DDBJ whole genome shotgun (WGS) entry which is preliminary data.</text>
</comment>